<keyword evidence="2" id="KW-0677">Repeat</keyword>
<keyword evidence="5" id="KW-1185">Reference proteome</keyword>
<reference evidence="4" key="2">
    <citation type="submission" date="2025-09" db="UniProtKB">
        <authorList>
            <consortium name="Ensembl"/>
        </authorList>
    </citation>
    <scope>IDENTIFICATION</scope>
</reference>
<evidence type="ECO:0000313" key="5">
    <source>
        <dbReference type="Proteomes" id="UP001108240"/>
    </source>
</evidence>
<dbReference type="GeneTree" id="ENSGT00940000159670"/>
<reference evidence="4" key="1">
    <citation type="submission" date="2025-08" db="UniProtKB">
        <authorList>
            <consortium name="Ensembl"/>
        </authorList>
    </citation>
    <scope>IDENTIFICATION</scope>
</reference>
<evidence type="ECO:0000256" key="1">
    <source>
        <dbReference type="ARBA" id="ARBA00022723"/>
    </source>
</evidence>
<accession>A0A9J7YMI4</accession>
<dbReference type="Gene3D" id="1.10.238.10">
    <property type="entry name" value="EF-hand"/>
    <property type="match status" value="1"/>
</dbReference>
<evidence type="ECO:0000313" key="4">
    <source>
        <dbReference type="Ensembl" id="ENSCCRP00000121097.1"/>
    </source>
</evidence>
<evidence type="ECO:0000256" key="2">
    <source>
        <dbReference type="ARBA" id="ARBA00022737"/>
    </source>
</evidence>
<proteinExistence type="predicted"/>
<sequence length="244" mass="28137">MASFSRDQTLTVYDYQNLGKNRWKALHFIARGVYLNRGRPYCLQDISQGAELHFCADGPHLPQSLRQQPCLTLRVTDVDNTAKGALLTQSGETLHRLSEEEIHDRNALKEIQGTVHDGPRGRAVRTLINLRRDLKNLDLKADSIQQKEHFRRPLMELLCLTPQDFEAVWRIVSRRAFGRVNTADVMRAVTREMGENRKAIFLKEAGKITKTVSYAEFEDYYEGLSIEIPDDEEYINNMRATWSI</sequence>
<protein>
    <submittedName>
        <fullName evidence="4">Calcyphosine 2</fullName>
    </submittedName>
</protein>
<dbReference type="GO" id="GO:0046872">
    <property type="term" value="F:metal ion binding"/>
    <property type="evidence" value="ECO:0007669"/>
    <property type="project" value="UniProtKB-KW"/>
</dbReference>
<dbReference type="PANTHER" id="PTHR34524">
    <property type="entry name" value="CALCYPHOSIN"/>
    <property type="match status" value="1"/>
</dbReference>
<dbReference type="AlphaFoldDB" id="A0A9J7YMI4"/>
<dbReference type="Ensembl" id="ENSCCRT00000200371.1">
    <property type="protein sequence ID" value="ENSCCRP00000121097.1"/>
    <property type="gene ID" value="ENSCCRG00000053425.1"/>
</dbReference>
<dbReference type="PANTHER" id="PTHR34524:SF3">
    <property type="entry name" value="CALCYPHOSIN-2"/>
    <property type="match status" value="1"/>
</dbReference>
<name>A0A9J7YMI4_CYPCA</name>
<dbReference type="Proteomes" id="UP001108240">
    <property type="component" value="Unplaced"/>
</dbReference>
<dbReference type="InterPro" id="IPR051581">
    <property type="entry name" value="Ca-bind"/>
</dbReference>
<evidence type="ECO:0000256" key="3">
    <source>
        <dbReference type="ARBA" id="ARBA00022837"/>
    </source>
</evidence>
<keyword evidence="3" id="KW-0106">Calcium</keyword>
<organism evidence="4 5">
    <name type="scientific">Cyprinus carpio carpio</name>
    <dbReference type="NCBI Taxonomy" id="630221"/>
    <lineage>
        <taxon>Eukaryota</taxon>
        <taxon>Metazoa</taxon>
        <taxon>Chordata</taxon>
        <taxon>Craniata</taxon>
        <taxon>Vertebrata</taxon>
        <taxon>Euteleostomi</taxon>
        <taxon>Actinopterygii</taxon>
        <taxon>Neopterygii</taxon>
        <taxon>Teleostei</taxon>
        <taxon>Ostariophysi</taxon>
        <taxon>Cypriniformes</taxon>
        <taxon>Cyprinidae</taxon>
        <taxon>Cyprininae</taxon>
        <taxon>Cyprinus</taxon>
    </lineage>
</organism>
<keyword evidence="1" id="KW-0479">Metal-binding</keyword>